<dbReference type="AlphaFoldDB" id="A0A6B1DUD4"/>
<dbReference type="Pfam" id="PF01979">
    <property type="entry name" value="Amidohydro_1"/>
    <property type="match status" value="1"/>
</dbReference>
<gene>
    <name evidence="2" type="ORF">F4Y08_09720</name>
</gene>
<evidence type="ECO:0000259" key="1">
    <source>
        <dbReference type="Pfam" id="PF01979"/>
    </source>
</evidence>
<dbReference type="PANTHER" id="PTHR43668:SF2">
    <property type="entry name" value="ALLANTOINASE"/>
    <property type="match status" value="1"/>
</dbReference>
<organism evidence="2">
    <name type="scientific">Caldilineaceae bacterium SB0662_bin_9</name>
    <dbReference type="NCBI Taxonomy" id="2605258"/>
    <lineage>
        <taxon>Bacteria</taxon>
        <taxon>Bacillati</taxon>
        <taxon>Chloroflexota</taxon>
        <taxon>Caldilineae</taxon>
        <taxon>Caldilineales</taxon>
        <taxon>Caldilineaceae</taxon>
    </lineage>
</organism>
<feature type="domain" description="Amidohydrolase-related" evidence="1">
    <location>
        <begin position="57"/>
        <end position="445"/>
    </location>
</feature>
<dbReference type="SUPFAM" id="SSF51556">
    <property type="entry name" value="Metallo-dependent hydrolases"/>
    <property type="match status" value="1"/>
</dbReference>
<sequence>MTADLAIIGGRILNPSYETTFASRSGTVTVEGGKITGILDPADRPSARETIDATGMLVLPGGIDPHLHCRAPSFPERGDFATESRAAAAGGVTTIFEMPISKPGVATARALENRGSLVVRDAHVNIALYGAPGLLEKGEVDGMAEAGAIAFKLFMTDAPPGREDEFEGLIAPDLATIGAALELTRATGLRCAIHCEDQSLIDWYTRQARGRSVEDWQRHLMSRPAVVETAAVAGVLQLARSLEAPVHIVHASAEASVDLIRAAKHADTPVTAETCPHYLLFTNAELERVGPYGKINPPMRERGDQDALWQGLHDGVLDFVATDHAPFTAAEKEAARGNIIDAPPGHPGVEALVPLLLTWGLKGTFTLEQSVELSASNAARSFGLYPRKGVLRPGSDADICVFDPRQEAVLNGSAWLTKGAEASRLYRDVPVGGSVHATVVGGRVVYREGCIIGQPGCGAWLRPGNVD</sequence>
<dbReference type="EMBL" id="VXPY01000069">
    <property type="protein sequence ID" value="MYD90596.1"/>
    <property type="molecule type" value="Genomic_DNA"/>
</dbReference>
<name>A0A6B1DUD4_9CHLR</name>
<dbReference type="InterPro" id="IPR006680">
    <property type="entry name" value="Amidohydro-rel"/>
</dbReference>
<dbReference type="InterPro" id="IPR011059">
    <property type="entry name" value="Metal-dep_hydrolase_composite"/>
</dbReference>
<dbReference type="GO" id="GO:0005737">
    <property type="term" value="C:cytoplasm"/>
    <property type="evidence" value="ECO:0007669"/>
    <property type="project" value="TreeGrafter"/>
</dbReference>
<dbReference type="InterPro" id="IPR050138">
    <property type="entry name" value="DHOase/Allantoinase_Hydrolase"/>
</dbReference>
<evidence type="ECO:0000313" key="2">
    <source>
        <dbReference type="EMBL" id="MYD90596.1"/>
    </source>
</evidence>
<reference evidence="2" key="1">
    <citation type="submission" date="2019-09" db="EMBL/GenBank/DDBJ databases">
        <title>Characterisation of the sponge microbiome using genome-centric metagenomics.</title>
        <authorList>
            <person name="Engelberts J.P."/>
            <person name="Robbins S.J."/>
            <person name="De Goeij J.M."/>
            <person name="Aranda M."/>
            <person name="Bell S.C."/>
            <person name="Webster N.S."/>
        </authorList>
    </citation>
    <scope>NUCLEOTIDE SEQUENCE</scope>
    <source>
        <strain evidence="2">SB0662_bin_9</strain>
    </source>
</reference>
<accession>A0A6B1DUD4</accession>
<proteinExistence type="predicted"/>
<comment type="caution">
    <text evidence="2">The sequence shown here is derived from an EMBL/GenBank/DDBJ whole genome shotgun (WGS) entry which is preliminary data.</text>
</comment>
<dbReference type="PANTHER" id="PTHR43668">
    <property type="entry name" value="ALLANTOINASE"/>
    <property type="match status" value="1"/>
</dbReference>
<dbReference type="GO" id="GO:0006145">
    <property type="term" value="P:purine nucleobase catabolic process"/>
    <property type="evidence" value="ECO:0007669"/>
    <property type="project" value="TreeGrafter"/>
</dbReference>
<dbReference type="Gene3D" id="3.20.20.140">
    <property type="entry name" value="Metal-dependent hydrolases"/>
    <property type="match status" value="1"/>
</dbReference>
<dbReference type="SUPFAM" id="SSF51338">
    <property type="entry name" value="Composite domain of metallo-dependent hydrolases"/>
    <property type="match status" value="1"/>
</dbReference>
<dbReference type="GO" id="GO:0004038">
    <property type="term" value="F:allantoinase activity"/>
    <property type="evidence" value="ECO:0007669"/>
    <property type="project" value="TreeGrafter"/>
</dbReference>
<dbReference type="Gene3D" id="2.30.40.10">
    <property type="entry name" value="Urease, subunit C, domain 1"/>
    <property type="match status" value="1"/>
</dbReference>
<dbReference type="InterPro" id="IPR032466">
    <property type="entry name" value="Metal_Hydrolase"/>
</dbReference>
<protein>
    <submittedName>
        <fullName evidence="2">Dihydroorotase family protein</fullName>
    </submittedName>
</protein>